<evidence type="ECO:0000256" key="1">
    <source>
        <dbReference type="ARBA" id="ARBA00004651"/>
    </source>
</evidence>
<feature type="transmembrane region" description="Helical" evidence="8">
    <location>
        <begin position="104"/>
        <end position="121"/>
    </location>
</feature>
<reference evidence="10 11" key="1">
    <citation type="submission" date="2017-05" db="EMBL/GenBank/DDBJ databases">
        <authorList>
            <person name="Varghese N."/>
            <person name="Submissions S."/>
        </authorList>
    </citation>
    <scope>NUCLEOTIDE SEQUENCE [LARGE SCALE GENOMIC DNA]</scope>
    <source>
        <strain evidence="10 11">DSM 26001</strain>
    </source>
</reference>
<proteinExistence type="predicted"/>
<evidence type="ECO:0000256" key="8">
    <source>
        <dbReference type="SAM" id="Phobius"/>
    </source>
</evidence>
<keyword evidence="7 8" id="KW-0472">Membrane</keyword>
<keyword evidence="11" id="KW-1185">Reference proteome</keyword>
<feature type="transmembrane region" description="Helical" evidence="8">
    <location>
        <begin position="16"/>
        <end position="34"/>
    </location>
</feature>
<comment type="subcellular location">
    <subcellularLocation>
        <location evidence="1">Cell membrane</location>
        <topology evidence="1">Multi-pass membrane protein</topology>
    </subcellularLocation>
</comment>
<feature type="transmembrane region" description="Helical" evidence="8">
    <location>
        <begin position="367"/>
        <end position="387"/>
    </location>
</feature>
<feature type="transmembrane region" description="Helical" evidence="8">
    <location>
        <begin position="394"/>
        <end position="415"/>
    </location>
</feature>
<evidence type="ECO:0000256" key="5">
    <source>
        <dbReference type="ARBA" id="ARBA00022692"/>
    </source>
</evidence>
<evidence type="ECO:0000256" key="4">
    <source>
        <dbReference type="ARBA" id="ARBA00022679"/>
    </source>
</evidence>
<dbReference type="InterPro" id="IPR050297">
    <property type="entry name" value="LipidA_mod_glycosyltrf_83"/>
</dbReference>
<evidence type="ECO:0000256" key="7">
    <source>
        <dbReference type="ARBA" id="ARBA00023136"/>
    </source>
</evidence>
<evidence type="ECO:0000256" key="3">
    <source>
        <dbReference type="ARBA" id="ARBA00022676"/>
    </source>
</evidence>
<sequence>MASSAPSRPAYLSRGTFRALFVLIILGGAALRIVDYPHIPPGFNQDEASSAYEAYCLALTGADRWGNVLPPYFPSWGSGQSVLLSYLSAPIVRWFGLSVFTARLVPLILGLLTVPLLGWGLRPLGRRTTLLGMLLIAIVPWHFMLSRWGLECNLVPFFMLLGCVFLSRGLISGKRRYILPSLLPFALALYCYGTTALVLPLMAGMLLVLHWQRFRQRGRMWLLALLPAALLALPFAIFFLENQVLGHNLAWTDRLPFSTPMLPATRLSQVSGGWLSTLRHNLAFFANGFDDHTPYNKMQGYPLLLLPTWPLAIVGICGAAYVLLRVRRAKGRPSSEQIVLSIYLCWALAALPLLALFVQNVNRFNHFYLPAIVLAAWAAERLISILTARVPGRLLWGCLLLWLLAEGGLAAGHYFRHYKEGEIREHFNAGLEEAFGAAKSLPVAQVHISSNMLLPYVYTLVFTQYPPRDFQREAVYTIHDGVYDVARFGRYVFHKDALTPGTPYGYLARKGDIPLDTHPAHRVVWTNDGWEVGVMEGMSK</sequence>
<evidence type="ECO:0000256" key="2">
    <source>
        <dbReference type="ARBA" id="ARBA00022475"/>
    </source>
</evidence>
<keyword evidence="3 10" id="KW-0328">Glycosyltransferase</keyword>
<keyword evidence="2" id="KW-1003">Cell membrane</keyword>
<dbReference type="PANTHER" id="PTHR33908">
    <property type="entry name" value="MANNOSYLTRANSFERASE YKCB-RELATED"/>
    <property type="match status" value="1"/>
</dbReference>
<evidence type="ECO:0000256" key="6">
    <source>
        <dbReference type="ARBA" id="ARBA00022989"/>
    </source>
</evidence>
<evidence type="ECO:0000259" key="9">
    <source>
        <dbReference type="Pfam" id="PF13231"/>
    </source>
</evidence>
<evidence type="ECO:0000313" key="10">
    <source>
        <dbReference type="EMBL" id="SMP67020.1"/>
    </source>
</evidence>
<dbReference type="PANTHER" id="PTHR33908:SF11">
    <property type="entry name" value="MEMBRANE PROTEIN"/>
    <property type="match status" value="1"/>
</dbReference>
<accession>A0ABY1QCZ1</accession>
<name>A0ABY1QCZ1_9BURK</name>
<feature type="transmembrane region" description="Helical" evidence="8">
    <location>
        <begin position="183"/>
        <end position="209"/>
    </location>
</feature>
<organism evidence="10 11">
    <name type="scientific">Noviherbaspirillum suwonense</name>
    <dbReference type="NCBI Taxonomy" id="1224511"/>
    <lineage>
        <taxon>Bacteria</taxon>
        <taxon>Pseudomonadati</taxon>
        <taxon>Pseudomonadota</taxon>
        <taxon>Betaproteobacteria</taxon>
        <taxon>Burkholderiales</taxon>
        <taxon>Oxalobacteraceae</taxon>
        <taxon>Noviherbaspirillum</taxon>
    </lineage>
</organism>
<keyword evidence="5 8" id="KW-0812">Transmembrane</keyword>
<feature type="domain" description="Glycosyltransferase RgtA/B/C/D-like" evidence="9">
    <location>
        <begin position="83"/>
        <end position="237"/>
    </location>
</feature>
<gene>
    <name evidence="10" type="ORF">SAMN06295970_11278</name>
</gene>
<feature type="transmembrane region" description="Helical" evidence="8">
    <location>
        <begin position="152"/>
        <end position="171"/>
    </location>
</feature>
<feature type="transmembrane region" description="Helical" evidence="8">
    <location>
        <begin position="338"/>
        <end position="361"/>
    </location>
</feature>
<feature type="transmembrane region" description="Helical" evidence="8">
    <location>
        <begin position="304"/>
        <end position="326"/>
    </location>
</feature>
<comment type="caution">
    <text evidence="10">The sequence shown here is derived from an EMBL/GenBank/DDBJ whole genome shotgun (WGS) entry which is preliminary data.</text>
</comment>
<keyword evidence="6 8" id="KW-1133">Transmembrane helix</keyword>
<dbReference type="RefSeq" id="WP_283443278.1">
    <property type="nucleotide sequence ID" value="NZ_FXUL01000012.1"/>
</dbReference>
<dbReference type="GO" id="GO:0016757">
    <property type="term" value="F:glycosyltransferase activity"/>
    <property type="evidence" value="ECO:0007669"/>
    <property type="project" value="UniProtKB-KW"/>
</dbReference>
<dbReference type="Proteomes" id="UP001158049">
    <property type="component" value="Unassembled WGS sequence"/>
</dbReference>
<dbReference type="EMBL" id="FXUL01000012">
    <property type="protein sequence ID" value="SMP67020.1"/>
    <property type="molecule type" value="Genomic_DNA"/>
</dbReference>
<evidence type="ECO:0000313" key="11">
    <source>
        <dbReference type="Proteomes" id="UP001158049"/>
    </source>
</evidence>
<protein>
    <submittedName>
        <fullName evidence="10">Dolichyl-phosphate-mannose-protein mannosyltransferase</fullName>
    </submittedName>
</protein>
<dbReference type="InterPro" id="IPR038731">
    <property type="entry name" value="RgtA/B/C-like"/>
</dbReference>
<keyword evidence="4" id="KW-0808">Transferase</keyword>
<feature type="transmembrane region" description="Helical" evidence="8">
    <location>
        <begin position="127"/>
        <end position="145"/>
    </location>
</feature>
<feature type="transmembrane region" description="Helical" evidence="8">
    <location>
        <begin position="221"/>
        <end position="240"/>
    </location>
</feature>
<dbReference type="Pfam" id="PF13231">
    <property type="entry name" value="PMT_2"/>
    <property type="match status" value="1"/>
</dbReference>